<name>A0A418N1R9_9ACTN</name>
<dbReference type="InterPro" id="IPR054241">
    <property type="entry name" value="DUF6968"/>
</dbReference>
<gene>
    <name evidence="2" type="ORF">D2L64_01895</name>
</gene>
<reference evidence="2 3" key="1">
    <citation type="submission" date="2018-08" db="EMBL/GenBank/DDBJ databases">
        <title>Jishengella sp. nov., isolated from a root of Azadirachta indica A. Juss. var. siamensis Valenton.</title>
        <authorList>
            <person name="Kuncharoen N."/>
            <person name="Tanasupawat S."/>
            <person name="Kudo T."/>
            <person name="Ohkuma M."/>
        </authorList>
    </citation>
    <scope>NUCLEOTIDE SEQUENCE [LARGE SCALE GENOMIC DNA]</scope>
    <source>
        <strain evidence="2 3">AZ1-13</strain>
    </source>
</reference>
<sequence>MTGPAGDSAEVLVRFGRPHPDPLSTSGDWGCPFQIDGLGDDSVQEAFGVDSLQALLLAIWSVRLELAERAERTSVRLDWLEQRALGLRVVPDVVDLPPAP</sequence>
<dbReference type="EMBL" id="QXEC01000001">
    <property type="protein sequence ID" value="RIV41471.1"/>
    <property type="molecule type" value="Genomic_DNA"/>
</dbReference>
<dbReference type="AlphaFoldDB" id="A0A418N1R9"/>
<feature type="domain" description="DUF6968" evidence="1">
    <location>
        <begin position="6"/>
        <end position="87"/>
    </location>
</feature>
<dbReference type="Pfam" id="PF22302">
    <property type="entry name" value="DUF6968"/>
    <property type="match status" value="1"/>
</dbReference>
<dbReference type="Proteomes" id="UP000283832">
    <property type="component" value="Unassembled WGS sequence"/>
</dbReference>
<evidence type="ECO:0000313" key="3">
    <source>
        <dbReference type="Proteomes" id="UP000283832"/>
    </source>
</evidence>
<comment type="caution">
    <text evidence="2">The sequence shown here is derived from an EMBL/GenBank/DDBJ whole genome shotgun (WGS) entry which is preliminary data.</text>
</comment>
<evidence type="ECO:0000313" key="2">
    <source>
        <dbReference type="EMBL" id="RIV41471.1"/>
    </source>
</evidence>
<organism evidence="2 3">
    <name type="scientific">Micromonospora radicis</name>
    <dbReference type="NCBI Taxonomy" id="1894971"/>
    <lineage>
        <taxon>Bacteria</taxon>
        <taxon>Bacillati</taxon>
        <taxon>Actinomycetota</taxon>
        <taxon>Actinomycetes</taxon>
        <taxon>Micromonosporales</taxon>
        <taxon>Micromonosporaceae</taxon>
        <taxon>Micromonospora</taxon>
    </lineage>
</organism>
<keyword evidence="3" id="KW-1185">Reference proteome</keyword>
<evidence type="ECO:0000259" key="1">
    <source>
        <dbReference type="Pfam" id="PF22302"/>
    </source>
</evidence>
<accession>A0A418N1R9</accession>
<proteinExistence type="predicted"/>
<protein>
    <recommendedName>
        <fullName evidence="1">DUF6968 domain-containing protein</fullName>
    </recommendedName>
</protein>